<reference evidence="7" key="1">
    <citation type="submission" date="2022-02" db="EMBL/GenBank/DDBJ databases">
        <authorList>
            <person name="Leng L."/>
        </authorList>
    </citation>
    <scope>NUCLEOTIDE SEQUENCE</scope>
    <source>
        <strain evidence="7">JI</strain>
    </source>
</reference>
<dbReference type="RefSeq" id="WP_277444767.1">
    <property type="nucleotide sequence ID" value="NZ_JAKOAV010000028.1"/>
</dbReference>
<evidence type="ECO:0000313" key="7">
    <source>
        <dbReference type="EMBL" id="MDF9409311.1"/>
    </source>
</evidence>
<dbReference type="AlphaFoldDB" id="A0A9X4JW11"/>
<evidence type="ECO:0000256" key="2">
    <source>
        <dbReference type="ARBA" id="ARBA00022475"/>
    </source>
</evidence>
<keyword evidence="8" id="KW-1185">Reference proteome</keyword>
<keyword evidence="4 6" id="KW-1133">Transmembrane helix</keyword>
<evidence type="ECO:0000256" key="1">
    <source>
        <dbReference type="ARBA" id="ARBA00004236"/>
    </source>
</evidence>
<comment type="caution">
    <text evidence="7">The sequence shown here is derived from an EMBL/GenBank/DDBJ whole genome shotgun (WGS) entry which is preliminary data.</text>
</comment>
<dbReference type="Pfam" id="PF04347">
    <property type="entry name" value="FliO"/>
    <property type="match status" value="1"/>
</dbReference>
<feature type="transmembrane region" description="Helical" evidence="6">
    <location>
        <begin position="6"/>
        <end position="27"/>
    </location>
</feature>
<gene>
    <name evidence="7" type="ORF">L7E55_13260</name>
</gene>
<evidence type="ECO:0000256" key="6">
    <source>
        <dbReference type="SAM" id="Phobius"/>
    </source>
</evidence>
<keyword evidence="7" id="KW-0966">Cell projection</keyword>
<evidence type="ECO:0000256" key="3">
    <source>
        <dbReference type="ARBA" id="ARBA00022692"/>
    </source>
</evidence>
<proteinExistence type="predicted"/>
<comment type="subcellular location">
    <subcellularLocation>
        <location evidence="1">Cell membrane</location>
    </subcellularLocation>
</comment>
<evidence type="ECO:0000313" key="8">
    <source>
        <dbReference type="Proteomes" id="UP001154312"/>
    </source>
</evidence>
<keyword evidence="7" id="KW-0969">Cilium</keyword>
<keyword evidence="7" id="KW-0282">Flagellum</keyword>
<dbReference type="GO" id="GO:0016020">
    <property type="term" value="C:membrane"/>
    <property type="evidence" value="ECO:0007669"/>
    <property type="project" value="InterPro"/>
</dbReference>
<keyword evidence="5 6" id="KW-0472">Membrane</keyword>
<sequence>MSNDLIWAAVRVLVALPLVLLMAYLVLKYGLAKRYAATPGKNRMKLVEQLPLGPKTVLSLVGLGEKYYLLAHQDNSIQLIKELDELPLQEKIVVEEVMELTPRAIKEIDQNRGTGKTGETGPIPGRLKKGKYIFKAGLVALDKLRSQVASHSGANMKHGNKPDR</sequence>
<keyword evidence="3 6" id="KW-0812">Transmembrane</keyword>
<name>A0A9X4JW11_9FIRM</name>
<protein>
    <submittedName>
        <fullName evidence="7">Flagellar biosynthetic protein FliO</fullName>
    </submittedName>
</protein>
<dbReference type="InterPro" id="IPR022781">
    <property type="entry name" value="Flagellar_biosynth_FliO"/>
</dbReference>
<organism evidence="7 8">
    <name type="scientific">Pelotomaculum isophthalicicum JI</name>
    <dbReference type="NCBI Taxonomy" id="947010"/>
    <lineage>
        <taxon>Bacteria</taxon>
        <taxon>Bacillati</taxon>
        <taxon>Bacillota</taxon>
        <taxon>Clostridia</taxon>
        <taxon>Eubacteriales</taxon>
        <taxon>Desulfotomaculaceae</taxon>
        <taxon>Pelotomaculum</taxon>
    </lineage>
</organism>
<dbReference type="EMBL" id="JAKOAV010000028">
    <property type="protein sequence ID" value="MDF9409311.1"/>
    <property type="molecule type" value="Genomic_DNA"/>
</dbReference>
<evidence type="ECO:0000256" key="5">
    <source>
        <dbReference type="ARBA" id="ARBA00023136"/>
    </source>
</evidence>
<evidence type="ECO:0000256" key="4">
    <source>
        <dbReference type="ARBA" id="ARBA00022989"/>
    </source>
</evidence>
<accession>A0A9X4JW11</accession>
<dbReference type="GO" id="GO:0044781">
    <property type="term" value="P:bacterial-type flagellum organization"/>
    <property type="evidence" value="ECO:0007669"/>
    <property type="project" value="InterPro"/>
</dbReference>
<keyword evidence="2" id="KW-1003">Cell membrane</keyword>
<dbReference type="Proteomes" id="UP001154312">
    <property type="component" value="Unassembled WGS sequence"/>
</dbReference>